<accession>A0ABQ7U9L0</accession>
<reference evidence="2 3" key="1">
    <citation type="journal article" date="2021" name="bioRxiv">
        <title>Chromosome-scale and haplotype-resolved genome assembly of a tetraploid potato cultivar.</title>
        <authorList>
            <person name="Sun H."/>
            <person name="Jiao W.-B."/>
            <person name="Krause K."/>
            <person name="Campoy J.A."/>
            <person name="Goel M."/>
            <person name="Folz-Donahue K."/>
            <person name="Kukat C."/>
            <person name="Huettel B."/>
            <person name="Schneeberger K."/>
        </authorList>
    </citation>
    <scope>NUCLEOTIDE SEQUENCE [LARGE SCALE GENOMIC DNA]</scope>
    <source>
        <strain evidence="2">SolTubOtavaFocal</strain>
        <tissue evidence="2">Leaves</tissue>
    </source>
</reference>
<proteinExistence type="predicted"/>
<name>A0ABQ7U9L0_SOLTU</name>
<comment type="caution">
    <text evidence="2">The sequence shown here is derived from an EMBL/GenBank/DDBJ whole genome shotgun (WGS) entry which is preliminary data.</text>
</comment>
<evidence type="ECO:0000313" key="3">
    <source>
        <dbReference type="Proteomes" id="UP000826656"/>
    </source>
</evidence>
<keyword evidence="3" id="KW-1185">Reference proteome</keyword>
<dbReference type="Proteomes" id="UP000826656">
    <property type="component" value="Unassembled WGS sequence"/>
</dbReference>
<protein>
    <submittedName>
        <fullName evidence="2">Uncharacterized protein</fullName>
    </submittedName>
</protein>
<feature type="compositionally biased region" description="Basic and acidic residues" evidence="1">
    <location>
        <begin position="1"/>
        <end position="16"/>
    </location>
</feature>
<organism evidence="2 3">
    <name type="scientific">Solanum tuberosum</name>
    <name type="common">Potato</name>
    <dbReference type="NCBI Taxonomy" id="4113"/>
    <lineage>
        <taxon>Eukaryota</taxon>
        <taxon>Viridiplantae</taxon>
        <taxon>Streptophyta</taxon>
        <taxon>Embryophyta</taxon>
        <taxon>Tracheophyta</taxon>
        <taxon>Spermatophyta</taxon>
        <taxon>Magnoliopsida</taxon>
        <taxon>eudicotyledons</taxon>
        <taxon>Gunneridae</taxon>
        <taxon>Pentapetalae</taxon>
        <taxon>asterids</taxon>
        <taxon>lamiids</taxon>
        <taxon>Solanales</taxon>
        <taxon>Solanaceae</taxon>
        <taxon>Solanoideae</taxon>
        <taxon>Solaneae</taxon>
        <taxon>Solanum</taxon>
    </lineage>
</organism>
<sequence length="99" mass="10944">MGESIRENLEQRESTTRKLKSAGNSVEDAGKCSKFEIKHMDRLIIKRRVDIQQESRWKTGHNRITPVCGTNAVAGTQDLVAHKGSATGNTGWALIASYC</sequence>
<evidence type="ECO:0000313" key="2">
    <source>
        <dbReference type="EMBL" id="KAH0742953.1"/>
    </source>
</evidence>
<feature type="region of interest" description="Disordered" evidence="1">
    <location>
        <begin position="1"/>
        <end position="24"/>
    </location>
</feature>
<dbReference type="EMBL" id="JAIVGD010000023">
    <property type="protein sequence ID" value="KAH0742953.1"/>
    <property type="molecule type" value="Genomic_DNA"/>
</dbReference>
<gene>
    <name evidence="2" type="ORF">KY290_030946</name>
</gene>
<evidence type="ECO:0000256" key="1">
    <source>
        <dbReference type="SAM" id="MobiDB-lite"/>
    </source>
</evidence>